<proteinExistence type="predicted"/>
<dbReference type="InterPro" id="IPR053112">
    <property type="entry name" value="Fungal_Dehydratase/Hydratase"/>
</dbReference>
<organism evidence="2 3">
    <name type="scientific">Botryosphaeria dothidea</name>
    <dbReference type="NCBI Taxonomy" id="55169"/>
    <lineage>
        <taxon>Eukaryota</taxon>
        <taxon>Fungi</taxon>
        <taxon>Dikarya</taxon>
        <taxon>Ascomycota</taxon>
        <taxon>Pezizomycotina</taxon>
        <taxon>Dothideomycetes</taxon>
        <taxon>Dothideomycetes incertae sedis</taxon>
        <taxon>Botryosphaeriales</taxon>
        <taxon>Botryosphaeriaceae</taxon>
        <taxon>Botryosphaeria</taxon>
    </lineage>
</organism>
<feature type="signal peptide" evidence="1">
    <location>
        <begin position="1"/>
        <end position="18"/>
    </location>
</feature>
<evidence type="ECO:0000256" key="1">
    <source>
        <dbReference type="SAM" id="SignalP"/>
    </source>
</evidence>
<protein>
    <submittedName>
        <fullName evidence="2">Uncharacterized protein</fullName>
    </submittedName>
</protein>
<keyword evidence="3" id="KW-1185">Reference proteome</keyword>
<reference evidence="2" key="1">
    <citation type="submission" date="2020-04" db="EMBL/GenBank/DDBJ databases">
        <title>Genome Assembly and Annotation of Botryosphaeria dothidea sdau 11-99, a Latent Pathogen of Apple Fruit Ring Rot in China.</title>
        <authorList>
            <person name="Yu C."/>
            <person name="Diao Y."/>
            <person name="Lu Q."/>
            <person name="Zhao J."/>
            <person name="Cui S."/>
            <person name="Peng C."/>
            <person name="He B."/>
            <person name="Liu H."/>
        </authorList>
    </citation>
    <scope>NUCLEOTIDE SEQUENCE [LARGE SCALE GENOMIC DNA]</scope>
    <source>
        <strain evidence="2">Sdau11-99</strain>
    </source>
</reference>
<sequence>MKGQRFFLLSLLPIASHAYRFRADNASSVESTNLPAFYDLAASQVESAVGSSYYSSSFITTTDRRQYMVLSHILLTPAPQSYGRYSIIEVSDPTNFWSNFQYFTTPASPASNATGVLDLNVPGYEFRALSPDGFSTLQTSATTETFAFNITW</sequence>
<dbReference type="Proteomes" id="UP000572817">
    <property type="component" value="Unassembled WGS sequence"/>
</dbReference>
<accession>A0A8H4IR23</accession>
<dbReference type="OrthoDB" id="5295747at2759"/>
<dbReference type="SUPFAM" id="SSF159245">
    <property type="entry name" value="AttH-like"/>
    <property type="match status" value="1"/>
</dbReference>
<dbReference type="PANTHER" id="PTHR40617:SF1">
    <property type="entry name" value="ATTH DOMAIN-CONTAINING PROTEIN-RELATED"/>
    <property type="match status" value="1"/>
</dbReference>
<evidence type="ECO:0000313" key="2">
    <source>
        <dbReference type="EMBL" id="KAF4304643.1"/>
    </source>
</evidence>
<dbReference type="PANTHER" id="PTHR40617">
    <property type="entry name" value="TERPENE CYCLASE ASQC"/>
    <property type="match status" value="1"/>
</dbReference>
<evidence type="ECO:0000313" key="3">
    <source>
        <dbReference type="Proteomes" id="UP000572817"/>
    </source>
</evidence>
<comment type="caution">
    <text evidence="2">The sequence shown here is derived from an EMBL/GenBank/DDBJ whole genome shotgun (WGS) entry which is preliminary data.</text>
</comment>
<gene>
    <name evidence="2" type="ORF">GTA08_BOTSDO08369</name>
</gene>
<keyword evidence="1" id="KW-0732">Signal</keyword>
<feature type="chain" id="PRO_5034730085" evidence="1">
    <location>
        <begin position="19"/>
        <end position="152"/>
    </location>
</feature>
<dbReference type="AlphaFoldDB" id="A0A8H4IR23"/>
<dbReference type="EMBL" id="WWBZ02000051">
    <property type="protein sequence ID" value="KAF4304643.1"/>
    <property type="molecule type" value="Genomic_DNA"/>
</dbReference>
<name>A0A8H4IR23_9PEZI</name>